<dbReference type="AlphaFoldDB" id="A0AA95EYW8"/>
<accession>A0AA95EYW8</accession>
<organism evidence="3 4">
    <name type="scientific">Candidatus Cohnella colombiensis</name>
    <dbReference type="NCBI Taxonomy" id="3121368"/>
    <lineage>
        <taxon>Bacteria</taxon>
        <taxon>Bacillati</taxon>
        <taxon>Bacillota</taxon>
        <taxon>Bacilli</taxon>
        <taxon>Bacillales</taxon>
        <taxon>Paenibacillaceae</taxon>
        <taxon>Cohnella</taxon>
    </lineage>
</organism>
<dbReference type="GO" id="GO:0004540">
    <property type="term" value="F:RNA nuclease activity"/>
    <property type="evidence" value="ECO:0007669"/>
    <property type="project" value="InterPro"/>
</dbReference>
<proteinExistence type="predicted"/>
<dbReference type="EMBL" id="CP119317">
    <property type="protein sequence ID" value="WEK55324.1"/>
    <property type="molecule type" value="Genomic_DNA"/>
</dbReference>
<gene>
    <name evidence="3" type="ORF">P0Y55_04485</name>
</gene>
<feature type="compositionally biased region" description="Polar residues" evidence="1">
    <location>
        <begin position="17"/>
        <end position="46"/>
    </location>
</feature>
<sequence length="143" mass="15684">MAFRGWALKKHKLSQIQKQASNKQSDSASQIAAGSKGVNASASPAISPNDFEPNFEQKEVDIKIGLDVAWLSSKSIVDKIILVTGDTDLVPAMKFARREGVQVIIANIVSSDAKKNNYLRGPLREHADEVRTLELKNGNWVII</sequence>
<dbReference type="Proteomes" id="UP001178662">
    <property type="component" value="Chromosome"/>
</dbReference>
<evidence type="ECO:0000313" key="3">
    <source>
        <dbReference type="EMBL" id="WEK55324.1"/>
    </source>
</evidence>
<feature type="region of interest" description="Disordered" evidence="1">
    <location>
        <begin position="17"/>
        <end position="52"/>
    </location>
</feature>
<evidence type="ECO:0000313" key="4">
    <source>
        <dbReference type="Proteomes" id="UP001178662"/>
    </source>
</evidence>
<reference evidence="3" key="1">
    <citation type="submission" date="2023-03" db="EMBL/GenBank/DDBJ databases">
        <title>Andean soil-derived lignocellulolytic bacterial consortium as a source of novel taxa and putative plastic-active enzymes.</title>
        <authorList>
            <person name="Diaz-Garcia L."/>
            <person name="Chuvochina M."/>
            <person name="Feuerriegel G."/>
            <person name="Bunk B."/>
            <person name="Sproer C."/>
            <person name="Streit W.R."/>
            <person name="Rodriguez L.M."/>
            <person name="Overmann J."/>
            <person name="Jimenez D.J."/>
        </authorList>
    </citation>
    <scope>NUCLEOTIDE SEQUENCE</scope>
    <source>
        <strain evidence="3">MAG 2441</strain>
    </source>
</reference>
<dbReference type="InterPro" id="IPR021139">
    <property type="entry name" value="NYN"/>
</dbReference>
<dbReference type="CDD" id="cd18722">
    <property type="entry name" value="PIN_NicB-like"/>
    <property type="match status" value="1"/>
</dbReference>
<dbReference type="Pfam" id="PF01936">
    <property type="entry name" value="NYN"/>
    <property type="match status" value="1"/>
</dbReference>
<protein>
    <submittedName>
        <fullName evidence="3">NYN domain-containing protein</fullName>
    </submittedName>
</protein>
<dbReference type="Gene3D" id="3.40.50.1010">
    <property type="entry name" value="5'-nuclease"/>
    <property type="match status" value="1"/>
</dbReference>
<feature type="domain" description="NYN" evidence="2">
    <location>
        <begin position="55"/>
        <end position="111"/>
    </location>
</feature>
<name>A0AA95EYW8_9BACL</name>
<keyword evidence="4" id="KW-1185">Reference proteome</keyword>
<evidence type="ECO:0000259" key="2">
    <source>
        <dbReference type="Pfam" id="PF01936"/>
    </source>
</evidence>
<evidence type="ECO:0000256" key="1">
    <source>
        <dbReference type="SAM" id="MobiDB-lite"/>
    </source>
</evidence>